<name>A0A1J5P052_9ZZZZ</name>
<feature type="compositionally biased region" description="Low complexity" evidence="1">
    <location>
        <begin position="1"/>
        <end position="12"/>
    </location>
</feature>
<feature type="compositionally biased region" description="Basic residues" evidence="1">
    <location>
        <begin position="270"/>
        <end position="279"/>
    </location>
</feature>
<evidence type="ECO:0000256" key="1">
    <source>
        <dbReference type="SAM" id="MobiDB-lite"/>
    </source>
</evidence>
<feature type="compositionally biased region" description="Low complexity" evidence="1">
    <location>
        <begin position="224"/>
        <end position="237"/>
    </location>
</feature>
<protein>
    <submittedName>
        <fullName evidence="2">Uncharacterized protein</fullName>
    </submittedName>
</protein>
<accession>A0A1J5P052</accession>
<dbReference type="AlphaFoldDB" id="A0A1J5P052"/>
<comment type="caution">
    <text evidence="2">The sequence shown here is derived from an EMBL/GenBank/DDBJ whole genome shotgun (WGS) entry which is preliminary data.</text>
</comment>
<feature type="compositionally biased region" description="Basic residues" evidence="1">
    <location>
        <begin position="139"/>
        <end position="156"/>
    </location>
</feature>
<feature type="region of interest" description="Disordered" evidence="1">
    <location>
        <begin position="253"/>
        <end position="298"/>
    </location>
</feature>
<feature type="compositionally biased region" description="Basic residues" evidence="1">
    <location>
        <begin position="253"/>
        <end position="262"/>
    </location>
</feature>
<sequence length="298" mass="32133">MAAPAAGRLLCRGGRRSGRHRGARRSGVLAPQRDQARRLAGAWARPRRSRQAGGARHPDLGDGRGRAAHRPPDLRAGRIRRRGGRRLGAAHPVARLRRAAAEAAVRARAAHQRLQPRGARRTCATRRGPLGGAAGARTGRGRRNQPARHAGRRSGRAGRDRGVRLRAAAAVVLGALLHRAPLSAEQGHLRVPLPRASRRLGADQRRRRGLPHPQRHAGAVGWSAMPAGRRPGAAPCRGGEPAAVALLARLRPRRRRLRRGAQPRRERGLGARRVRRPRSGGRAGERICAKAPGNGVDR</sequence>
<feature type="region of interest" description="Disordered" evidence="1">
    <location>
        <begin position="1"/>
        <end position="83"/>
    </location>
</feature>
<feature type="region of interest" description="Disordered" evidence="1">
    <location>
        <begin position="199"/>
        <end position="237"/>
    </location>
</feature>
<feature type="compositionally biased region" description="Basic residues" evidence="1">
    <location>
        <begin position="205"/>
        <end position="215"/>
    </location>
</feature>
<proteinExistence type="predicted"/>
<feature type="compositionally biased region" description="Basic residues" evidence="1">
    <location>
        <begin position="13"/>
        <end position="24"/>
    </location>
</feature>
<dbReference type="EMBL" id="MLJW01008136">
    <property type="protein sequence ID" value="OIQ64418.1"/>
    <property type="molecule type" value="Genomic_DNA"/>
</dbReference>
<evidence type="ECO:0000313" key="2">
    <source>
        <dbReference type="EMBL" id="OIQ64418.1"/>
    </source>
</evidence>
<gene>
    <name evidence="2" type="ORF">GALL_540310</name>
</gene>
<reference evidence="2" key="1">
    <citation type="submission" date="2016-10" db="EMBL/GenBank/DDBJ databases">
        <title>Sequence of Gallionella enrichment culture.</title>
        <authorList>
            <person name="Poehlein A."/>
            <person name="Muehling M."/>
            <person name="Daniel R."/>
        </authorList>
    </citation>
    <scope>NUCLEOTIDE SEQUENCE</scope>
</reference>
<feature type="region of interest" description="Disordered" evidence="1">
    <location>
        <begin position="108"/>
        <end position="161"/>
    </location>
</feature>
<organism evidence="2">
    <name type="scientific">mine drainage metagenome</name>
    <dbReference type="NCBI Taxonomy" id="410659"/>
    <lineage>
        <taxon>unclassified sequences</taxon>
        <taxon>metagenomes</taxon>
        <taxon>ecological metagenomes</taxon>
    </lineage>
</organism>
<feature type="compositionally biased region" description="Basic and acidic residues" evidence="1">
    <location>
        <begin position="56"/>
        <end position="76"/>
    </location>
</feature>